<accession>A0A6C2URQ9</accession>
<evidence type="ECO:0000256" key="2">
    <source>
        <dbReference type="PIRSR" id="PIRSR036289-50"/>
    </source>
</evidence>
<evidence type="ECO:0000313" key="7">
    <source>
        <dbReference type="EMBL" id="VGO21931.1"/>
    </source>
</evidence>
<dbReference type="InterPro" id="IPR037018">
    <property type="entry name" value="GH65_N"/>
</dbReference>
<dbReference type="EMBL" id="CAAHFH010000002">
    <property type="protein sequence ID" value="VGO21931.1"/>
    <property type="molecule type" value="Genomic_DNA"/>
</dbReference>
<evidence type="ECO:0000259" key="6">
    <source>
        <dbReference type="Pfam" id="PF03636"/>
    </source>
</evidence>
<dbReference type="Gene3D" id="2.70.98.40">
    <property type="entry name" value="Glycoside hydrolase, family 65, N-terminal domain"/>
    <property type="match status" value="1"/>
</dbReference>
<evidence type="ECO:0000313" key="8">
    <source>
        <dbReference type="Proteomes" id="UP000346198"/>
    </source>
</evidence>
<dbReference type="InterPro" id="IPR012341">
    <property type="entry name" value="6hp_glycosidase-like_sf"/>
</dbReference>
<evidence type="ECO:0000256" key="1">
    <source>
        <dbReference type="ARBA" id="ARBA00006768"/>
    </source>
</evidence>
<keyword evidence="8" id="KW-1185">Reference proteome</keyword>
<proteinExistence type="inferred from homology"/>
<dbReference type="PANTHER" id="PTHR11051">
    <property type="entry name" value="GLYCOSYL HYDROLASE-RELATED"/>
    <property type="match status" value="1"/>
</dbReference>
<feature type="domain" description="Glycoside hydrolase family 65 N-terminal" evidence="6">
    <location>
        <begin position="17"/>
        <end position="255"/>
    </location>
</feature>
<dbReference type="SUPFAM" id="SSF48208">
    <property type="entry name" value="Six-hairpin glycosidases"/>
    <property type="match status" value="1"/>
</dbReference>
<feature type="active site" description="Proton donor" evidence="2">
    <location>
        <position position="480"/>
    </location>
</feature>
<dbReference type="GO" id="GO:0016757">
    <property type="term" value="F:glycosyltransferase activity"/>
    <property type="evidence" value="ECO:0007669"/>
    <property type="project" value="UniProtKB-ARBA"/>
</dbReference>
<reference evidence="7 8" key="1">
    <citation type="submission" date="2019-04" db="EMBL/GenBank/DDBJ databases">
        <authorList>
            <person name="Van Vliet M D."/>
        </authorList>
    </citation>
    <scope>NUCLEOTIDE SEQUENCE [LARGE SCALE GENOMIC DNA]</scope>
    <source>
        <strain evidence="7 8">F21</strain>
    </source>
</reference>
<dbReference type="Gene3D" id="2.60.420.10">
    <property type="entry name" value="Maltose phosphorylase, domain 3"/>
    <property type="match status" value="1"/>
</dbReference>
<dbReference type="GO" id="GO:0004553">
    <property type="term" value="F:hydrolase activity, hydrolyzing O-glycosyl compounds"/>
    <property type="evidence" value="ECO:0007669"/>
    <property type="project" value="TreeGrafter"/>
</dbReference>
<dbReference type="InterPro" id="IPR008928">
    <property type="entry name" value="6-hairpin_glycosidase_sf"/>
</dbReference>
<dbReference type="SUPFAM" id="SSF74650">
    <property type="entry name" value="Galactose mutarotase-like"/>
    <property type="match status" value="1"/>
</dbReference>
<feature type="binding site" evidence="3">
    <location>
        <begin position="353"/>
        <end position="354"/>
    </location>
    <ligand>
        <name>substrate</name>
    </ligand>
</feature>
<dbReference type="GO" id="GO:0005975">
    <property type="term" value="P:carbohydrate metabolic process"/>
    <property type="evidence" value="ECO:0007669"/>
    <property type="project" value="InterPro"/>
</dbReference>
<dbReference type="Gene3D" id="1.50.10.10">
    <property type="match status" value="1"/>
</dbReference>
<dbReference type="InterPro" id="IPR017045">
    <property type="entry name" value="Malt_Pase/Glycosyl_Hdrlase"/>
</dbReference>
<evidence type="ECO:0000256" key="3">
    <source>
        <dbReference type="PIRSR" id="PIRSR036289-51"/>
    </source>
</evidence>
<sequence>MPKIADRYLKIDPWKIVEEGFHADRSQVSESIFSLGNEFMGSRGSFDEGFSGQTLIGNYLNGVYEEAPIHHPNTYKGISTRHTFMVNSLNWFDTQISCDGEILDLAVSRHWNFLRELDLKTGIVTRSFVWGTQSGKEIKLTFRRFLSMDAPSLACQRIELESLKGAAVAEVRFGLDFNPPHVFAGKSPWVERKAEANALTAILGETENTRQFAFSAFAVDEAAAFETVSGEKRIGRKTVVELAEGEARTFTKRIANIAVKKTELDVSSLWKTCMEQAGNMLDVSYDDALAAHTAYWSDVWKTQDIVIEGDDEQQQGIRYCIFQLHQTYHGVDAANNVGAKGLTGEAYSGHTFWDTETYCLPFYLFNNPKAARNLLEYRYHTLPQALDWSKLQDCTGAAYPMSTIDGTESCGVWWHGNLEIHVSAAVAYGIWHYMKICDDAEFLFSKGVEMLIEISRFYASRGNWSPHGEFGFYGVMGPDEFHTFVNNNTYTNVIARKTFEWTQDAIERMATEAPDAYAVLVEKLNFQISEKEAWEKMASAMKIPMNLETGVYEQHDGYFELPHLDINSIPVEDFPLYGSWSLPRIYRYDMIKQPDVLLLQLFFSADYSLESKKVNYEYYEPRCIHESSLSPSVHSILAAEIGNQDDAVKFSLFATRLDLDNYNRNTSEGLHTTSIAAAWMNIVCGFGGMRTDGELLAFRPTIPPAWKGYSFSVTHLGAIVKVSVAAGRATFEVVHGDPLTLNINGAAEEICAEAKSFSLGE</sequence>
<dbReference type="RefSeq" id="WP_136063359.1">
    <property type="nucleotide sequence ID" value="NZ_CAAHFH010000002.1"/>
</dbReference>
<name>A0A6C2URQ9_9BACT</name>
<dbReference type="PIRSF" id="PIRSF036289">
    <property type="entry name" value="Glycosyl_hydrolase_malt_phosph"/>
    <property type="match status" value="1"/>
</dbReference>
<gene>
    <name evidence="7" type="primary">malP_1</name>
    <name evidence="7" type="ORF">SCARR_04011</name>
</gene>
<feature type="binding site" evidence="3">
    <location>
        <begin position="592"/>
        <end position="593"/>
    </location>
    <ligand>
        <name>substrate</name>
    </ligand>
</feature>
<dbReference type="InterPro" id="IPR011013">
    <property type="entry name" value="Gal_mutarotase_sf_dom"/>
</dbReference>
<dbReference type="Pfam" id="PF03632">
    <property type="entry name" value="Glyco_hydro_65m"/>
    <property type="match status" value="1"/>
</dbReference>
<organism evidence="7 8">
    <name type="scientific">Pontiella sulfatireligans</name>
    <dbReference type="NCBI Taxonomy" id="2750658"/>
    <lineage>
        <taxon>Bacteria</taxon>
        <taxon>Pseudomonadati</taxon>
        <taxon>Kiritimatiellota</taxon>
        <taxon>Kiritimatiellia</taxon>
        <taxon>Kiritimatiellales</taxon>
        <taxon>Pontiellaceae</taxon>
        <taxon>Pontiella</taxon>
    </lineage>
</organism>
<evidence type="ECO:0000259" key="4">
    <source>
        <dbReference type="Pfam" id="PF03632"/>
    </source>
</evidence>
<protein>
    <submittedName>
        <fullName evidence="7">Maltose phosphorylase</fullName>
    </submittedName>
</protein>
<dbReference type="InterPro" id="IPR005196">
    <property type="entry name" value="Glyco_hydro_65_N"/>
</dbReference>
<feature type="domain" description="Glycoside hydrolase family 65 C-terminal" evidence="5">
    <location>
        <begin position="689"/>
        <end position="745"/>
    </location>
</feature>
<dbReference type="InterPro" id="IPR005195">
    <property type="entry name" value="Glyco_hydro_65_M"/>
</dbReference>
<dbReference type="InterPro" id="IPR005194">
    <property type="entry name" value="Glyco_hydro_65_C"/>
</dbReference>
<feature type="domain" description="Glycoside hydrolase family 65 central catalytic" evidence="4">
    <location>
        <begin position="318"/>
        <end position="680"/>
    </location>
</feature>
<evidence type="ECO:0000259" key="5">
    <source>
        <dbReference type="Pfam" id="PF03633"/>
    </source>
</evidence>
<dbReference type="GO" id="GO:0030246">
    <property type="term" value="F:carbohydrate binding"/>
    <property type="evidence" value="ECO:0007669"/>
    <property type="project" value="InterPro"/>
</dbReference>
<dbReference type="PANTHER" id="PTHR11051:SF14">
    <property type="entry name" value="MALTOSE PHOSPHORYLASE"/>
    <property type="match status" value="1"/>
</dbReference>
<dbReference type="Proteomes" id="UP000346198">
    <property type="component" value="Unassembled WGS sequence"/>
</dbReference>
<dbReference type="AlphaFoldDB" id="A0A6C2URQ9"/>
<dbReference type="Pfam" id="PF03636">
    <property type="entry name" value="Glyco_hydro_65N"/>
    <property type="match status" value="1"/>
</dbReference>
<dbReference type="Pfam" id="PF03633">
    <property type="entry name" value="Glyco_hydro_65C"/>
    <property type="match status" value="1"/>
</dbReference>
<comment type="similarity">
    <text evidence="1">Belongs to the glycosyl hydrolase 65 family.</text>
</comment>